<evidence type="ECO:0000256" key="1">
    <source>
        <dbReference type="SAM" id="MobiDB-lite"/>
    </source>
</evidence>
<proteinExistence type="predicted"/>
<reference evidence="2 3" key="1">
    <citation type="submission" date="2020-02" db="EMBL/GenBank/DDBJ databases">
        <title>Draft genome sequence of Haematococcus lacustris strain NIES-144.</title>
        <authorList>
            <person name="Morimoto D."/>
            <person name="Nakagawa S."/>
            <person name="Yoshida T."/>
            <person name="Sawayama S."/>
        </authorList>
    </citation>
    <scope>NUCLEOTIDE SEQUENCE [LARGE SCALE GENOMIC DNA]</scope>
    <source>
        <strain evidence="2 3">NIES-144</strain>
    </source>
</reference>
<gene>
    <name evidence="2" type="ORF">HaLaN_23779</name>
</gene>
<comment type="caution">
    <text evidence="2">The sequence shown here is derived from an EMBL/GenBank/DDBJ whole genome shotgun (WGS) entry which is preliminary data.</text>
</comment>
<organism evidence="2 3">
    <name type="scientific">Haematococcus lacustris</name>
    <name type="common">Green alga</name>
    <name type="synonym">Haematococcus pluvialis</name>
    <dbReference type="NCBI Taxonomy" id="44745"/>
    <lineage>
        <taxon>Eukaryota</taxon>
        <taxon>Viridiplantae</taxon>
        <taxon>Chlorophyta</taxon>
        <taxon>core chlorophytes</taxon>
        <taxon>Chlorophyceae</taxon>
        <taxon>CS clade</taxon>
        <taxon>Chlamydomonadales</taxon>
        <taxon>Haematococcaceae</taxon>
        <taxon>Haematococcus</taxon>
    </lineage>
</organism>
<evidence type="ECO:0000313" key="3">
    <source>
        <dbReference type="Proteomes" id="UP000485058"/>
    </source>
</evidence>
<feature type="non-terminal residue" evidence="2">
    <location>
        <position position="55"/>
    </location>
</feature>
<dbReference type="Proteomes" id="UP000485058">
    <property type="component" value="Unassembled WGS sequence"/>
</dbReference>
<dbReference type="EMBL" id="BLLF01002912">
    <property type="protein sequence ID" value="GFH25766.1"/>
    <property type="molecule type" value="Genomic_DNA"/>
</dbReference>
<feature type="region of interest" description="Disordered" evidence="1">
    <location>
        <begin position="1"/>
        <end position="25"/>
    </location>
</feature>
<protein>
    <submittedName>
        <fullName evidence="2">Uncharacterized protein</fullName>
    </submittedName>
</protein>
<feature type="non-terminal residue" evidence="2">
    <location>
        <position position="1"/>
    </location>
</feature>
<sequence length="55" mass="5955">MLPAHWTPSSASSGPELHPRSRTSVVAQAVKATEIKDYSDLATGHKVNPERRASQ</sequence>
<keyword evidence="3" id="KW-1185">Reference proteome</keyword>
<name>A0A6A0A1R4_HAELA</name>
<evidence type="ECO:0000313" key="2">
    <source>
        <dbReference type="EMBL" id="GFH25766.1"/>
    </source>
</evidence>
<dbReference type="AlphaFoldDB" id="A0A6A0A1R4"/>
<accession>A0A6A0A1R4</accession>